<evidence type="ECO:0000256" key="5">
    <source>
        <dbReference type="ARBA" id="ARBA00022960"/>
    </source>
</evidence>
<reference evidence="17" key="2">
    <citation type="journal article" date="2021" name="PeerJ">
        <title>Extensive microbial diversity within the chicken gut microbiome revealed by metagenomics and culture.</title>
        <authorList>
            <person name="Gilroy R."/>
            <person name="Ravi A."/>
            <person name="Getino M."/>
            <person name="Pursley I."/>
            <person name="Horton D.L."/>
            <person name="Alikhan N.F."/>
            <person name="Baker D."/>
            <person name="Gharbi K."/>
            <person name="Hall N."/>
            <person name="Watson M."/>
            <person name="Adriaenssens E.M."/>
            <person name="Foster-Nyarko E."/>
            <person name="Jarju S."/>
            <person name="Secka A."/>
            <person name="Antonio M."/>
            <person name="Oren A."/>
            <person name="Chaudhuri R.R."/>
            <person name="La Ragione R."/>
            <person name="Hildebrand F."/>
            <person name="Pallen M.J."/>
        </authorList>
    </citation>
    <scope>NUCLEOTIDE SEQUENCE</scope>
    <source>
        <strain evidence="17">10669</strain>
    </source>
</reference>
<protein>
    <recommendedName>
        <fullName evidence="12">Probable peptidoglycan glycosyltransferase FtsW</fullName>
        <ecNumber evidence="14">2.4.99.28</ecNumber>
    </recommendedName>
    <alternativeName>
        <fullName evidence="13">Cell division protein FtsW</fullName>
    </alternativeName>
    <alternativeName>
        <fullName evidence="10">Cell wall polymerase</fullName>
    </alternativeName>
    <alternativeName>
        <fullName evidence="9">Peptidoglycan polymerase</fullName>
    </alternativeName>
</protein>
<dbReference type="GO" id="GO:0009252">
    <property type="term" value="P:peptidoglycan biosynthetic process"/>
    <property type="evidence" value="ECO:0007669"/>
    <property type="project" value="UniProtKB-KW"/>
</dbReference>
<evidence type="ECO:0000256" key="14">
    <source>
        <dbReference type="ARBA" id="ARBA00044770"/>
    </source>
</evidence>
<dbReference type="PANTHER" id="PTHR30474">
    <property type="entry name" value="CELL CYCLE PROTEIN"/>
    <property type="match status" value="1"/>
</dbReference>
<keyword evidence="7 16" id="KW-1133">Transmembrane helix</keyword>
<evidence type="ECO:0000256" key="15">
    <source>
        <dbReference type="ARBA" id="ARBA00049902"/>
    </source>
</evidence>
<comment type="subcellular location">
    <subcellularLocation>
        <location evidence="1">Membrane</location>
        <topology evidence="1">Multi-pass membrane protein</topology>
    </subcellularLocation>
</comment>
<evidence type="ECO:0000256" key="2">
    <source>
        <dbReference type="ARBA" id="ARBA00022676"/>
    </source>
</evidence>
<dbReference type="PANTHER" id="PTHR30474:SF2">
    <property type="entry name" value="PEPTIDOGLYCAN GLYCOSYLTRANSFERASE FTSW-RELATED"/>
    <property type="match status" value="1"/>
</dbReference>
<gene>
    <name evidence="17" type="ORF">IAC75_02570</name>
</gene>
<dbReference type="EC" id="2.4.99.28" evidence="14"/>
<dbReference type="InterPro" id="IPR001182">
    <property type="entry name" value="FtsW/RodA"/>
</dbReference>
<feature type="transmembrane region" description="Helical" evidence="16">
    <location>
        <begin position="16"/>
        <end position="39"/>
    </location>
</feature>
<keyword evidence="6" id="KW-0573">Peptidoglycan synthesis</keyword>
<dbReference type="Pfam" id="PF01098">
    <property type="entry name" value="FTSW_RODA_SPOVE"/>
    <property type="match status" value="1"/>
</dbReference>
<dbReference type="GO" id="GO:0005886">
    <property type="term" value="C:plasma membrane"/>
    <property type="evidence" value="ECO:0007669"/>
    <property type="project" value="TreeGrafter"/>
</dbReference>
<sequence length="430" mass="46573">MPERSGAPSRRPRFDFAAGIVVLIALSLAVFGLVVQTSAGQYMRESMRLTHDPLYTFRMQLLFLLPALGAGVIFACVNLRWLRRQAWWIFAGACVLLICARFALPGVKFFGATFPGVEVNGSWRWINLGLIRLQASDPAKIALVLALAHYLAGAQRFLQNEKIRWLRPGSPLLPSAEARADFMNGFLKPLAIIGAICGLVAVGPDLGTTALCGVVGMTMLFLSGGRLRYIVPVAFAGVAAFSAVVFFWPNRLARVLAFLDPEGTRLREGYQLWQALVGFGCGGVSGSGLGGGVQYRYFLPEAHTDFVFAVVGEELGFFWTAGVAAVFLALFFVALGRIKRIPDVFHFNLCLGSLLFVTLQALVNMGVVTGLLPTKGMSLPFVSYGGSNLVVMFSFVGIIFNAMRNWRGNVFPPPPDLPAGAPLREGDSTL</sequence>
<feature type="transmembrane region" description="Helical" evidence="16">
    <location>
        <begin position="229"/>
        <end position="249"/>
    </location>
</feature>
<dbReference type="GO" id="GO:0015648">
    <property type="term" value="F:lipid-linked peptidoglycan transporter activity"/>
    <property type="evidence" value="ECO:0007669"/>
    <property type="project" value="TreeGrafter"/>
</dbReference>
<accession>A0A9D1NJ16</accession>
<proteinExistence type="inferred from homology"/>
<evidence type="ECO:0000256" key="10">
    <source>
        <dbReference type="ARBA" id="ARBA00033270"/>
    </source>
</evidence>
<evidence type="ECO:0000256" key="9">
    <source>
        <dbReference type="ARBA" id="ARBA00032370"/>
    </source>
</evidence>
<feature type="transmembrane region" description="Helical" evidence="16">
    <location>
        <begin position="347"/>
        <end position="369"/>
    </location>
</feature>
<feature type="transmembrane region" description="Helical" evidence="16">
    <location>
        <begin position="315"/>
        <end position="335"/>
    </location>
</feature>
<dbReference type="GO" id="GO:0051301">
    <property type="term" value="P:cell division"/>
    <property type="evidence" value="ECO:0007669"/>
    <property type="project" value="InterPro"/>
</dbReference>
<keyword evidence="8 16" id="KW-0472">Membrane</keyword>
<comment type="similarity">
    <text evidence="11">Belongs to the SEDS family. FtsW subfamily.</text>
</comment>
<feature type="transmembrane region" description="Helical" evidence="16">
    <location>
        <begin position="381"/>
        <end position="400"/>
    </location>
</feature>
<keyword evidence="3" id="KW-0808">Transferase</keyword>
<dbReference type="Proteomes" id="UP000886812">
    <property type="component" value="Unassembled WGS sequence"/>
</dbReference>
<keyword evidence="2" id="KW-0328">Glycosyltransferase</keyword>
<comment type="caution">
    <text evidence="17">The sequence shown here is derived from an EMBL/GenBank/DDBJ whole genome shotgun (WGS) entry which is preliminary data.</text>
</comment>
<evidence type="ECO:0000256" key="3">
    <source>
        <dbReference type="ARBA" id="ARBA00022679"/>
    </source>
</evidence>
<comment type="catalytic activity">
    <reaction evidence="15">
        <text>[GlcNAc-(1-&gt;4)-Mur2Ac(oyl-L-Ala-gamma-D-Glu-L-Lys-D-Ala-D-Ala)](n)-di-trans,octa-cis-undecaprenyl diphosphate + beta-D-GlcNAc-(1-&gt;4)-Mur2Ac(oyl-L-Ala-gamma-D-Glu-L-Lys-D-Ala-D-Ala)-di-trans,octa-cis-undecaprenyl diphosphate = [GlcNAc-(1-&gt;4)-Mur2Ac(oyl-L-Ala-gamma-D-Glu-L-Lys-D-Ala-D-Ala)](n+1)-di-trans,octa-cis-undecaprenyl diphosphate + di-trans,octa-cis-undecaprenyl diphosphate + H(+)</text>
        <dbReference type="Rhea" id="RHEA:23708"/>
        <dbReference type="Rhea" id="RHEA-COMP:9602"/>
        <dbReference type="Rhea" id="RHEA-COMP:9603"/>
        <dbReference type="ChEBI" id="CHEBI:15378"/>
        <dbReference type="ChEBI" id="CHEBI:58405"/>
        <dbReference type="ChEBI" id="CHEBI:60033"/>
        <dbReference type="ChEBI" id="CHEBI:78435"/>
        <dbReference type="EC" id="2.4.99.28"/>
    </reaction>
</comment>
<feature type="transmembrane region" description="Helical" evidence="16">
    <location>
        <begin position="59"/>
        <end position="79"/>
    </location>
</feature>
<evidence type="ECO:0000256" key="13">
    <source>
        <dbReference type="ARBA" id="ARBA00041418"/>
    </source>
</evidence>
<evidence type="ECO:0000256" key="4">
    <source>
        <dbReference type="ARBA" id="ARBA00022692"/>
    </source>
</evidence>
<name>A0A9D1NJ16_9BACT</name>
<evidence type="ECO:0000256" key="12">
    <source>
        <dbReference type="ARBA" id="ARBA00041185"/>
    </source>
</evidence>
<organism evidence="17 18">
    <name type="scientific">Candidatus Spyradosoma merdigallinarum</name>
    <dbReference type="NCBI Taxonomy" id="2840950"/>
    <lineage>
        <taxon>Bacteria</taxon>
        <taxon>Pseudomonadati</taxon>
        <taxon>Verrucomicrobiota</taxon>
        <taxon>Opitutia</taxon>
        <taxon>Opitutia incertae sedis</taxon>
        <taxon>Candidatus Spyradosoma</taxon>
    </lineage>
</organism>
<dbReference type="EMBL" id="DVOG01000067">
    <property type="protein sequence ID" value="HIV04018.1"/>
    <property type="molecule type" value="Genomic_DNA"/>
</dbReference>
<evidence type="ECO:0000256" key="8">
    <source>
        <dbReference type="ARBA" id="ARBA00023136"/>
    </source>
</evidence>
<evidence type="ECO:0000313" key="18">
    <source>
        <dbReference type="Proteomes" id="UP000886812"/>
    </source>
</evidence>
<evidence type="ECO:0000313" key="17">
    <source>
        <dbReference type="EMBL" id="HIV04018.1"/>
    </source>
</evidence>
<reference evidence="17" key="1">
    <citation type="submission" date="2020-10" db="EMBL/GenBank/DDBJ databases">
        <authorList>
            <person name="Gilroy R."/>
        </authorList>
    </citation>
    <scope>NUCLEOTIDE SEQUENCE</scope>
    <source>
        <strain evidence="17">10669</strain>
    </source>
</reference>
<dbReference type="AlphaFoldDB" id="A0A9D1NJ16"/>
<dbReference type="GO" id="GO:0008360">
    <property type="term" value="P:regulation of cell shape"/>
    <property type="evidence" value="ECO:0007669"/>
    <property type="project" value="UniProtKB-KW"/>
</dbReference>
<feature type="transmembrane region" description="Helical" evidence="16">
    <location>
        <begin position="190"/>
        <end position="223"/>
    </location>
</feature>
<evidence type="ECO:0000256" key="1">
    <source>
        <dbReference type="ARBA" id="ARBA00004141"/>
    </source>
</evidence>
<feature type="transmembrane region" description="Helical" evidence="16">
    <location>
        <begin position="86"/>
        <end position="104"/>
    </location>
</feature>
<keyword evidence="4 16" id="KW-0812">Transmembrane</keyword>
<evidence type="ECO:0000256" key="6">
    <source>
        <dbReference type="ARBA" id="ARBA00022984"/>
    </source>
</evidence>
<keyword evidence="5" id="KW-0133">Cell shape</keyword>
<dbReference type="GO" id="GO:0032153">
    <property type="term" value="C:cell division site"/>
    <property type="evidence" value="ECO:0007669"/>
    <property type="project" value="TreeGrafter"/>
</dbReference>
<evidence type="ECO:0000256" key="16">
    <source>
        <dbReference type="SAM" id="Phobius"/>
    </source>
</evidence>
<evidence type="ECO:0000256" key="7">
    <source>
        <dbReference type="ARBA" id="ARBA00022989"/>
    </source>
</evidence>
<evidence type="ECO:0000256" key="11">
    <source>
        <dbReference type="ARBA" id="ARBA00038053"/>
    </source>
</evidence>
<dbReference type="GO" id="GO:0008955">
    <property type="term" value="F:peptidoglycan glycosyltransferase activity"/>
    <property type="evidence" value="ECO:0007669"/>
    <property type="project" value="UniProtKB-EC"/>
</dbReference>